<proteinExistence type="predicted"/>
<dbReference type="AlphaFoldDB" id="A0A7S0HVK2"/>
<keyword evidence="4" id="KW-1133">Transmembrane helix</keyword>
<dbReference type="SUPFAM" id="SSF101898">
    <property type="entry name" value="NHL repeat"/>
    <property type="match status" value="1"/>
</dbReference>
<feature type="transmembrane region" description="Helical" evidence="4">
    <location>
        <begin position="495"/>
        <end position="516"/>
    </location>
</feature>
<name>A0A7S0HVK2_9CRYP</name>
<evidence type="ECO:0000256" key="4">
    <source>
        <dbReference type="SAM" id="Phobius"/>
    </source>
</evidence>
<keyword evidence="3 4" id="KW-0472">Membrane</keyword>
<organism evidence="5">
    <name type="scientific">Hanusia phi</name>
    <dbReference type="NCBI Taxonomy" id="3032"/>
    <lineage>
        <taxon>Eukaryota</taxon>
        <taxon>Cryptophyceae</taxon>
        <taxon>Pyrenomonadales</taxon>
        <taxon>Geminigeraceae</taxon>
        <taxon>Hanusia</taxon>
    </lineage>
</organism>
<dbReference type="EMBL" id="HBEO01029929">
    <property type="protein sequence ID" value="CAD8502221.1"/>
    <property type="molecule type" value="Transcribed_RNA"/>
</dbReference>
<reference evidence="5" key="1">
    <citation type="submission" date="2021-01" db="EMBL/GenBank/DDBJ databases">
        <authorList>
            <person name="Corre E."/>
            <person name="Pelletier E."/>
            <person name="Niang G."/>
            <person name="Scheremetjew M."/>
            <person name="Finn R."/>
            <person name="Kale V."/>
            <person name="Holt S."/>
            <person name="Cochrane G."/>
            <person name="Meng A."/>
            <person name="Brown T."/>
            <person name="Cohen L."/>
        </authorList>
    </citation>
    <scope>NUCLEOTIDE SEQUENCE</scope>
    <source>
        <strain evidence="5">CCMP325</strain>
    </source>
</reference>
<sequence>MCTGALEERCQGRWRRQERGETAKRDEESRSQKACGRTSSKRRVGRRVSWSWVVPARVVRPNETCRTQGSQCFCLDFRMEGTMTQRGVRFLLLHLCLLFNLLSPCAAFDGLCLVDDFKINLWDAEDFRGTSEEVLGTAFFDVNNSLMVVHRNVERGMEIVEYTQEGKIINRRSMVGFGNITALTYLRDSIFGYVEKSVPRITFLNFSKQWLSGDTLEYSQILHETYLLEPKEKNSNLDGIAFDWMRRDFYVANSQPRVISKVRHQHEGNRHVTDVIWWADRQSDTALAIAHELCLQKHGTLGGELLEGESNKACEQRVALEWGGGGSFGEIGDLGFIKGEGGQNEHGYVLLLQKRSPGGLFQVDMDGRTLLRLSVGEGHNKPFSGLAVSKNGLDIFLSYLDGEITRYTCVHKISSLNPSEVIKNWIMNQANSTSIEATVDQLSKWLQSGNSSLPDFVGSFGDYVAVKAYLQNTSIHNLIQDIIPSSLKSSNGLPLVDLLLLLLGLAAVYCFSLCILKVGMGLRTGSHQIVNLLRTYVAYVKNYFSPKRRETNHRFRSAPQYEPMCAYDDEIELGEISKLED</sequence>
<evidence type="ECO:0000256" key="1">
    <source>
        <dbReference type="ARBA" id="ARBA00004236"/>
    </source>
</evidence>
<dbReference type="GO" id="GO:0005886">
    <property type="term" value="C:plasma membrane"/>
    <property type="evidence" value="ECO:0007669"/>
    <property type="project" value="UniProtKB-SubCell"/>
</dbReference>
<comment type="subcellular location">
    <subcellularLocation>
        <location evidence="1">Cell membrane</location>
    </subcellularLocation>
</comment>
<accession>A0A7S0HVK2</accession>
<dbReference type="InterPro" id="IPR009722">
    <property type="entry name" value="YjiK/CarP"/>
</dbReference>
<evidence type="ECO:0000256" key="2">
    <source>
        <dbReference type="ARBA" id="ARBA00022475"/>
    </source>
</evidence>
<evidence type="ECO:0000313" key="5">
    <source>
        <dbReference type="EMBL" id="CAD8502221.1"/>
    </source>
</evidence>
<gene>
    <name evidence="5" type="ORF">HPHI1048_LOCUS20327</name>
</gene>
<dbReference type="Pfam" id="PF06977">
    <property type="entry name" value="SdiA-regulated"/>
    <property type="match status" value="1"/>
</dbReference>
<protein>
    <submittedName>
        <fullName evidence="5">Uncharacterized protein</fullName>
    </submittedName>
</protein>
<keyword evidence="2" id="KW-1003">Cell membrane</keyword>
<keyword evidence="4" id="KW-0812">Transmembrane</keyword>
<evidence type="ECO:0000256" key="3">
    <source>
        <dbReference type="ARBA" id="ARBA00023136"/>
    </source>
</evidence>